<organism evidence="7 8">
    <name type="scientific">Punica granatum</name>
    <name type="common">Pomegranate</name>
    <dbReference type="NCBI Taxonomy" id="22663"/>
    <lineage>
        <taxon>Eukaryota</taxon>
        <taxon>Viridiplantae</taxon>
        <taxon>Streptophyta</taxon>
        <taxon>Embryophyta</taxon>
        <taxon>Tracheophyta</taxon>
        <taxon>Spermatophyta</taxon>
        <taxon>Magnoliopsida</taxon>
        <taxon>eudicotyledons</taxon>
        <taxon>Gunneridae</taxon>
        <taxon>Pentapetalae</taxon>
        <taxon>rosids</taxon>
        <taxon>malvids</taxon>
        <taxon>Myrtales</taxon>
        <taxon>Lythraceae</taxon>
        <taxon>Punica</taxon>
    </lineage>
</organism>
<protein>
    <recommendedName>
        <fullName evidence="1">ADP-ribosyl cyclase/cyclic ADP-ribose hydrolase</fullName>
        <ecNumber evidence="1">3.2.2.6</ecNumber>
    </recommendedName>
</protein>
<dbReference type="PANTHER" id="PTHR32009">
    <property type="entry name" value="TMV RESISTANCE PROTEIN N-LIKE"/>
    <property type="match status" value="1"/>
</dbReference>
<feature type="domain" description="TIR" evidence="6">
    <location>
        <begin position="12"/>
        <end position="83"/>
    </location>
</feature>
<comment type="caution">
    <text evidence="7">The sequence shown here is derived from an EMBL/GenBank/DDBJ whole genome shotgun (WGS) entry which is preliminary data.</text>
</comment>
<dbReference type="Gene3D" id="3.40.50.10140">
    <property type="entry name" value="Toll/interleukin-1 receptor homology (TIR) domain"/>
    <property type="match status" value="1"/>
</dbReference>
<evidence type="ECO:0000256" key="4">
    <source>
        <dbReference type="ARBA" id="ARBA00047304"/>
    </source>
</evidence>
<dbReference type="PANTHER" id="PTHR32009:SF39">
    <property type="entry name" value="TIR DOMAIN-CONTAINING PROTEIN"/>
    <property type="match status" value="1"/>
</dbReference>
<keyword evidence="3" id="KW-0520">NAD</keyword>
<evidence type="ECO:0000256" key="3">
    <source>
        <dbReference type="ARBA" id="ARBA00023027"/>
    </source>
</evidence>
<dbReference type="EC" id="3.2.2.6" evidence="1"/>
<proteinExistence type="predicted"/>
<dbReference type="GO" id="GO:0061809">
    <property type="term" value="F:NAD+ nucleosidase activity, cyclic ADP-ribose generating"/>
    <property type="evidence" value="ECO:0007669"/>
    <property type="project" value="UniProtKB-EC"/>
</dbReference>
<feature type="region of interest" description="Disordered" evidence="5">
    <location>
        <begin position="81"/>
        <end position="104"/>
    </location>
</feature>
<dbReference type="GO" id="GO:0007165">
    <property type="term" value="P:signal transduction"/>
    <property type="evidence" value="ECO:0007669"/>
    <property type="project" value="InterPro"/>
</dbReference>
<dbReference type="InterPro" id="IPR035897">
    <property type="entry name" value="Toll_tir_struct_dom_sf"/>
</dbReference>
<gene>
    <name evidence="7" type="ORF">CDL15_Pgr015806</name>
</gene>
<evidence type="ECO:0000313" key="8">
    <source>
        <dbReference type="Proteomes" id="UP000197138"/>
    </source>
</evidence>
<comment type="catalytic activity">
    <reaction evidence="4">
        <text>NAD(+) + H2O = ADP-D-ribose + nicotinamide + H(+)</text>
        <dbReference type="Rhea" id="RHEA:16301"/>
        <dbReference type="ChEBI" id="CHEBI:15377"/>
        <dbReference type="ChEBI" id="CHEBI:15378"/>
        <dbReference type="ChEBI" id="CHEBI:17154"/>
        <dbReference type="ChEBI" id="CHEBI:57540"/>
        <dbReference type="ChEBI" id="CHEBI:57967"/>
        <dbReference type="EC" id="3.2.2.6"/>
    </reaction>
    <physiologicalReaction direction="left-to-right" evidence="4">
        <dbReference type="Rhea" id="RHEA:16302"/>
    </physiologicalReaction>
</comment>
<dbReference type="InterPro" id="IPR000157">
    <property type="entry name" value="TIR_dom"/>
</dbReference>
<dbReference type="Pfam" id="PF01582">
    <property type="entry name" value="TIR"/>
    <property type="match status" value="1"/>
</dbReference>
<dbReference type="Proteomes" id="UP000197138">
    <property type="component" value="Unassembled WGS sequence"/>
</dbReference>
<dbReference type="EMBL" id="MTKT01001080">
    <property type="protein sequence ID" value="OWM86770.1"/>
    <property type="molecule type" value="Genomic_DNA"/>
</dbReference>
<evidence type="ECO:0000313" key="7">
    <source>
        <dbReference type="EMBL" id="OWM86770.1"/>
    </source>
</evidence>
<reference evidence="8" key="1">
    <citation type="journal article" date="2017" name="Plant J.">
        <title>The pomegranate (Punica granatum L.) genome and the genomics of punicalagin biosynthesis.</title>
        <authorList>
            <person name="Qin G."/>
            <person name="Xu C."/>
            <person name="Ming R."/>
            <person name="Tang H."/>
            <person name="Guyot R."/>
            <person name="Kramer E.M."/>
            <person name="Hu Y."/>
            <person name="Yi X."/>
            <person name="Qi Y."/>
            <person name="Xu X."/>
            <person name="Gao Z."/>
            <person name="Pan H."/>
            <person name="Jian J."/>
            <person name="Tian Y."/>
            <person name="Yue Z."/>
            <person name="Xu Y."/>
        </authorList>
    </citation>
    <scope>NUCLEOTIDE SEQUENCE [LARGE SCALE GENOMIC DNA]</scope>
    <source>
        <strain evidence="8">cv. Dabenzi</strain>
    </source>
</reference>
<evidence type="ECO:0000256" key="2">
    <source>
        <dbReference type="ARBA" id="ARBA00022801"/>
    </source>
</evidence>
<keyword evidence="2" id="KW-0378">Hydrolase</keyword>
<evidence type="ECO:0000256" key="5">
    <source>
        <dbReference type="SAM" id="MobiDB-lite"/>
    </source>
</evidence>
<accession>A0A218XPK2</accession>
<evidence type="ECO:0000259" key="6">
    <source>
        <dbReference type="Pfam" id="PF01582"/>
    </source>
</evidence>
<sequence length="124" mass="14197">MMTINQRMKTFEKILDTINGSEICIPILSRGYALSKRCLCELMRMVELNKKIIPIFYNVTPADVKLQTDVYMNALREHSREIKNGKGPEQGIDAQEGSASEVQRWEGCLREVGKFTERELQDTG</sequence>
<dbReference type="SUPFAM" id="SSF52200">
    <property type="entry name" value="Toll/Interleukin receptor TIR domain"/>
    <property type="match status" value="1"/>
</dbReference>
<evidence type="ECO:0000256" key="1">
    <source>
        <dbReference type="ARBA" id="ARBA00011982"/>
    </source>
</evidence>
<dbReference type="AlphaFoldDB" id="A0A218XPK2"/>
<name>A0A218XPK2_PUNGR</name>